<reference evidence="2 3" key="1">
    <citation type="journal article" date="2021" name="Elife">
        <title>Chloroplast acquisition without the gene transfer in kleptoplastic sea slugs, Plakobranchus ocellatus.</title>
        <authorList>
            <person name="Maeda T."/>
            <person name="Takahashi S."/>
            <person name="Yoshida T."/>
            <person name="Shimamura S."/>
            <person name="Takaki Y."/>
            <person name="Nagai Y."/>
            <person name="Toyoda A."/>
            <person name="Suzuki Y."/>
            <person name="Arimoto A."/>
            <person name="Ishii H."/>
            <person name="Satoh N."/>
            <person name="Nishiyama T."/>
            <person name="Hasebe M."/>
            <person name="Maruyama T."/>
            <person name="Minagawa J."/>
            <person name="Obokata J."/>
            <person name="Shigenobu S."/>
        </authorList>
    </citation>
    <scope>NUCLEOTIDE SEQUENCE [LARGE SCALE GENOMIC DNA]</scope>
</reference>
<evidence type="ECO:0000259" key="1">
    <source>
        <dbReference type="Pfam" id="PF00078"/>
    </source>
</evidence>
<feature type="domain" description="Reverse transcriptase" evidence="1">
    <location>
        <begin position="10"/>
        <end position="124"/>
    </location>
</feature>
<sequence>MQAQVLDGGEPSSPFPVFNGVEQGCVIAPILFSMILSAMLTDAFYADTPGIEIRYRADGKLYNPRRLQAKTKLHNDRLRDFLFADACALIAGNEADMHNSMNLFYTACDNFALTISTKKTEVMYQPAPS</sequence>
<dbReference type="Proteomes" id="UP000762676">
    <property type="component" value="Unassembled WGS sequence"/>
</dbReference>
<organism evidence="2 3">
    <name type="scientific">Elysia marginata</name>
    <dbReference type="NCBI Taxonomy" id="1093978"/>
    <lineage>
        <taxon>Eukaryota</taxon>
        <taxon>Metazoa</taxon>
        <taxon>Spiralia</taxon>
        <taxon>Lophotrochozoa</taxon>
        <taxon>Mollusca</taxon>
        <taxon>Gastropoda</taxon>
        <taxon>Heterobranchia</taxon>
        <taxon>Euthyneura</taxon>
        <taxon>Panpulmonata</taxon>
        <taxon>Sacoglossa</taxon>
        <taxon>Placobranchoidea</taxon>
        <taxon>Plakobranchidae</taxon>
        <taxon>Elysia</taxon>
    </lineage>
</organism>
<dbReference type="PANTHER" id="PTHR47027:SF26">
    <property type="entry name" value="REVERSE TRANSCRIPTASE DOMAIN-CONTAINING PROTEIN"/>
    <property type="match status" value="1"/>
</dbReference>
<gene>
    <name evidence="2" type="ORF">ElyMa_006904200</name>
</gene>
<name>A0AAV4JE41_9GAST</name>
<accession>A0AAV4JE41</accession>
<keyword evidence="3" id="KW-1185">Reference proteome</keyword>
<proteinExistence type="predicted"/>
<comment type="caution">
    <text evidence="2">The sequence shown here is derived from an EMBL/GenBank/DDBJ whole genome shotgun (WGS) entry which is preliminary data.</text>
</comment>
<dbReference type="PANTHER" id="PTHR47027">
    <property type="entry name" value="REVERSE TRANSCRIPTASE DOMAIN-CONTAINING PROTEIN"/>
    <property type="match status" value="1"/>
</dbReference>
<dbReference type="EMBL" id="BMAT01013802">
    <property type="protein sequence ID" value="GFS20625.1"/>
    <property type="molecule type" value="Genomic_DNA"/>
</dbReference>
<evidence type="ECO:0000313" key="3">
    <source>
        <dbReference type="Proteomes" id="UP000762676"/>
    </source>
</evidence>
<dbReference type="Pfam" id="PF00078">
    <property type="entry name" value="RVT_1"/>
    <property type="match status" value="1"/>
</dbReference>
<dbReference type="AlphaFoldDB" id="A0AAV4JE41"/>
<dbReference type="InterPro" id="IPR000477">
    <property type="entry name" value="RT_dom"/>
</dbReference>
<evidence type="ECO:0000313" key="2">
    <source>
        <dbReference type="EMBL" id="GFS20625.1"/>
    </source>
</evidence>
<protein>
    <recommendedName>
        <fullName evidence="1">Reverse transcriptase domain-containing protein</fullName>
    </recommendedName>
</protein>